<protein>
    <recommendedName>
        <fullName evidence="16">Protein krueppel</fullName>
    </recommendedName>
</protein>
<dbReference type="Pfam" id="PF00096">
    <property type="entry name" value="zf-C2H2"/>
    <property type="match status" value="6"/>
</dbReference>
<dbReference type="Pfam" id="PF07776">
    <property type="entry name" value="zf-AD"/>
    <property type="match status" value="1"/>
</dbReference>
<feature type="binding site" evidence="10">
    <location>
        <position position="18"/>
    </location>
    <ligand>
        <name>Zn(2+)</name>
        <dbReference type="ChEBI" id="CHEBI:29105"/>
    </ligand>
</feature>
<feature type="region of interest" description="Disordered" evidence="11">
    <location>
        <begin position="208"/>
        <end position="252"/>
    </location>
</feature>
<evidence type="ECO:0000256" key="10">
    <source>
        <dbReference type="PROSITE-ProRule" id="PRU01263"/>
    </source>
</evidence>
<dbReference type="PROSITE" id="PS51915">
    <property type="entry name" value="ZAD"/>
    <property type="match status" value="1"/>
</dbReference>
<feature type="domain" description="C2H2-type" evidence="12">
    <location>
        <begin position="486"/>
        <end position="508"/>
    </location>
</feature>
<evidence type="ECO:0000313" key="15">
    <source>
        <dbReference type="Proteomes" id="UP000075880"/>
    </source>
</evidence>
<dbReference type="InterPro" id="IPR012934">
    <property type="entry name" value="Znf_AD"/>
</dbReference>
<evidence type="ECO:0000256" key="5">
    <source>
        <dbReference type="ARBA" id="ARBA00022833"/>
    </source>
</evidence>
<dbReference type="GO" id="GO:0000981">
    <property type="term" value="F:DNA-binding transcription factor activity, RNA polymerase II-specific"/>
    <property type="evidence" value="ECO:0007669"/>
    <property type="project" value="TreeGrafter"/>
</dbReference>
<dbReference type="GO" id="GO:0000977">
    <property type="term" value="F:RNA polymerase II transcription regulatory region sequence-specific DNA binding"/>
    <property type="evidence" value="ECO:0007669"/>
    <property type="project" value="TreeGrafter"/>
</dbReference>
<feature type="compositionally biased region" description="Basic and acidic residues" evidence="11">
    <location>
        <begin position="225"/>
        <end position="238"/>
    </location>
</feature>
<keyword evidence="7" id="KW-0804">Transcription</keyword>
<keyword evidence="4 9" id="KW-0863">Zinc-finger</keyword>
<dbReference type="FunFam" id="3.30.160.60:FF:000130">
    <property type="entry name" value="Spalt-like transcription factor 4"/>
    <property type="match status" value="1"/>
</dbReference>
<dbReference type="FunFam" id="3.30.160.60:FF:000446">
    <property type="entry name" value="Zinc finger protein"/>
    <property type="match status" value="1"/>
</dbReference>
<feature type="domain" description="ZAD" evidence="13">
    <location>
        <begin position="16"/>
        <end position="102"/>
    </location>
</feature>
<keyword evidence="2 10" id="KW-0479">Metal-binding</keyword>
<name>A0AAG5DKC3_ANOAO</name>
<evidence type="ECO:0000256" key="7">
    <source>
        <dbReference type="ARBA" id="ARBA00023163"/>
    </source>
</evidence>
<dbReference type="SUPFAM" id="SSF57667">
    <property type="entry name" value="beta-beta-alpha zinc fingers"/>
    <property type="match status" value="5"/>
</dbReference>
<evidence type="ECO:0000259" key="13">
    <source>
        <dbReference type="PROSITE" id="PS51915"/>
    </source>
</evidence>
<dbReference type="Proteomes" id="UP000075880">
    <property type="component" value="Unassembled WGS sequence"/>
</dbReference>
<dbReference type="Gene3D" id="3.30.160.60">
    <property type="entry name" value="Classic Zinc Finger"/>
    <property type="match status" value="7"/>
</dbReference>
<keyword evidence="3" id="KW-0677">Repeat</keyword>
<dbReference type="GO" id="GO:0005634">
    <property type="term" value="C:nucleus"/>
    <property type="evidence" value="ECO:0007669"/>
    <property type="project" value="UniProtKB-SubCell"/>
</dbReference>
<evidence type="ECO:0000256" key="11">
    <source>
        <dbReference type="SAM" id="MobiDB-lite"/>
    </source>
</evidence>
<dbReference type="PROSITE" id="PS00028">
    <property type="entry name" value="ZINC_FINGER_C2H2_1"/>
    <property type="match status" value="8"/>
</dbReference>
<evidence type="ECO:0000256" key="8">
    <source>
        <dbReference type="ARBA" id="ARBA00023242"/>
    </source>
</evidence>
<feature type="domain" description="C2H2-type" evidence="12">
    <location>
        <begin position="430"/>
        <end position="457"/>
    </location>
</feature>
<proteinExistence type="predicted"/>
<feature type="binding site" evidence="10">
    <location>
        <position position="75"/>
    </location>
    <ligand>
        <name>Zn(2+)</name>
        <dbReference type="ChEBI" id="CHEBI:29105"/>
    </ligand>
</feature>
<keyword evidence="8" id="KW-0539">Nucleus</keyword>
<dbReference type="SUPFAM" id="SSF57716">
    <property type="entry name" value="Glucocorticoid receptor-like (DNA-binding domain)"/>
    <property type="match status" value="1"/>
</dbReference>
<feature type="domain" description="C2H2-type" evidence="12">
    <location>
        <begin position="402"/>
        <end position="429"/>
    </location>
</feature>
<keyword evidence="5 10" id="KW-0862">Zinc</keyword>
<organism evidence="14 15">
    <name type="scientific">Anopheles atroparvus</name>
    <name type="common">European mosquito</name>
    <dbReference type="NCBI Taxonomy" id="41427"/>
    <lineage>
        <taxon>Eukaryota</taxon>
        <taxon>Metazoa</taxon>
        <taxon>Ecdysozoa</taxon>
        <taxon>Arthropoda</taxon>
        <taxon>Hexapoda</taxon>
        <taxon>Insecta</taxon>
        <taxon>Pterygota</taxon>
        <taxon>Neoptera</taxon>
        <taxon>Endopterygota</taxon>
        <taxon>Diptera</taxon>
        <taxon>Nematocera</taxon>
        <taxon>Culicoidea</taxon>
        <taxon>Culicidae</taxon>
        <taxon>Anophelinae</taxon>
        <taxon>Anopheles</taxon>
    </lineage>
</organism>
<evidence type="ECO:0000256" key="9">
    <source>
        <dbReference type="PROSITE-ProRule" id="PRU00042"/>
    </source>
</evidence>
<keyword evidence="6" id="KW-0805">Transcription regulation</keyword>
<evidence type="ECO:0000256" key="6">
    <source>
        <dbReference type="ARBA" id="ARBA00023015"/>
    </source>
</evidence>
<dbReference type="PANTHER" id="PTHR24381">
    <property type="entry name" value="ZINC FINGER PROTEIN"/>
    <property type="match status" value="1"/>
</dbReference>
<comment type="subcellular location">
    <subcellularLocation>
        <location evidence="1">Nucleus</location>
    </subcellularLocation>
</comment>
<dbReference type="SMART" id="SM00355">
    <property type="entry name" value="ZnF_C2H2"/>
    <property type="match status" value="9"/>
</dbReference>
<feature type="region of interest" description="Disordered" evidence="11">
    <location>
        <begin position="158"/>
        <end position="183"/>
    </location>
</feature>
<dbReference type="PANTHER" id="PTHR24381:SF450">
    <property type="entry name" value="GASTRULA ZINC FINGER PROTEIN XLCGF26.1-LIKE-RELATED"/>
    <property type="match status" value="1"/>
</dbReference>
<evidence type="ECO:0000256" key="4">
    <source>
        <dbReference type="ARBA" id="ARBA00022771"/>
    </source>
</evidence>
<reference evidence="14" key="1">
    <citation type="submission" date="2024-04" db="UniProtKB">
        <authorList>
            <consortium name="EnsemblMetazoa"/>
        </authorList>
    </citation>
    <scope>IDENTIFICATION</scope>
    <source>
        <strain evidence="14">EBRO</strain>
    </source>
</reference>
<feature type="binding site" evidence="10">
    <location>
        <position position="21"/>
    </location>
    <ligand>
        <name>Zn(2+)</name>
        <dbReference type="ChEBI" id="CHEBI:29105"/>
    </ligand>
</feature>
<evidence type="ECO:0000259" key="12">
    <source>
        <dbReference type="PROSITE" id="PS50157"/>
    </source>
</evidence>
<dbReference type="InterPro" id="IPR013087">
    <property type="entry name" value="Znf_C2H2_type"/>
</dbReference>
<evidence type="ECO:0000256" key="3">
    <source>
        <dbReference type="ARBA" id="ARBA00022737"/>
    </source>
</evidence>
<feature type="domain" description="C2H2-type" evidence="12">
    <location>
        <begin position="345"/>
        <end position="373"/>
    </location>
</feature>
<dbReference type="SMART" id="SM00868">
    <property type="entry name" value="zf-AD"/>
    <property type="match status" value="1"/>
</dbReference>
<keyword evidence="15" id="KW-1185">Reference proteome</keyword>
<dbReference type="InterPro" id="IPR036236">
    <property type="entry name" value="Znf_C2H2_sf"/>
</dbReference>
<evidence type="ECO:0000256" key="2">
    <source>
        <dbReference type="ARBA" id="ARBA00022723"/>
    </source>
</evidence>
<feature type="domain" description="C2H2-type" evidence="12">
    <location>
        <begin position="458"/>
        <end position="485"/>
    </location>
</feature>
<accession>A0AAG5DKC3</accession>
<feature type="domain" description="C2H2-type" evidence="12">
    <location>
        <begin position="317"/>
        <end position="344"/>
    </location>
</feature>
<dbReference type="PROSITE" id="PS50157">
    <property type="entry name" value="ZINC_FINGER_C2H2_2"/>
    <property type="match status" value="7"/>
</dbReference>
<dbReference type="EnsemblMetazoa" id="ENSAATROPT012179">
    <property type="protein sequence ID" value="ENSAATROPP011043"/>
    <property type="gene ID" value="ENSAATROPG009913"/>
</dbReference>
<sequence length="558" mass="64023">MEKEEIWIPSVQSSPAFCRICVLADDEDINLINQPMNEHDGTNSLQIMLEKLFPSVFSDEQLRSDECMNWPTRICEDCKRKVKDAYGLYELCVASTERLRKMLSEECVPSAGLGSESHTDSLLWTPVEDGIKEENVPEVLNGPPRSPNLETSAQGLIKSEEATEISRNSQEVPRRTTRKRTCTKAPIKSCVESGHSKLNLSVIAVENRQEDDETCPSRQAKHYKPPKERCKLRQEKTGKQQTNSAESKETDKPKTKIDLYRCQLCDSPTYNCPTELTEHLKTEHPEQIRFCGQCPKVFMGEQAFQHHQYCHATGRSYFCMFCDKGFRKQNLLDSHIRTHTKRGDFLCSLCGKEFTKNTNLRQHAKIKHSGEKPWACTLCPSRFTTKGSLKMHQYTHTKVKKISCETCGTQFTKHSSLVKHRLIHTGERPFACDVCKMRFVSNYMLKRHMLTHTGEKPFKCTYCERSFAQSNDMVKHIRTHVGDNLYKCDRCDASYRLLSELRNHYTEHYRVGDGGADGSALAEDGNIRFTTTYIMKLRMEKEKAETESSRAVEFSSSL</sequence>
<feature type="binding site" evidence="10">
    <location>
        <position position="78"/>
    </location>
    <ligand>
        <name>Zn(2+)</name>
        <dbReference type="ChEBI" id="CHEBI:29105"/>
    </ligand>
</feature>
<feature type="domain" description="C2H2-type" evidence="12">
    <location>
        <begin position="374"/>
        <end position="401"/>
    </location>
</feature>
<dbReference type="Gene3D" id="3.40.1800.20">
    <property type="match status" value="1"/>
</dbReference>
<dbReference type="FunFam" id="3.30.160.60:FF:002539">
    <property type="entry name" value="GD10244"/>
    <property type="match status" value="1"/>
</dbReference>
<evidence type="ECO:0000256" key="1">
    <source>
        <dbReference type="ARBA" id="ARBA00004123"/>
    </source>
</evidence>
<evidence type="ECO:0000313" key="14">
    <source>
        <dbReference type="EnsemblMetazoa" id="ENSAATROPP011043"/>
    </source>
</evidence>
<evidence type="ECO:0008006" key="16">
    <source>
        <dbReference type="Google" id="ProtNLM"/>
    </source>
</evidence>
<dbReference type="AlphaFoldDB" id="A0AAG5DKC3"/>
<dbReference type="GO" id="GO:0008270">
    <property type="term" value="F:zinc ion binding"/>
    <property type="evidence" value="ECO:0007669"/>
    <property type="project" value="UniProtKB-UniRule"/>
</dbReference>